<evidence type="ECO:0000313" key="1">
    <source>
        <dbReference type="EMBL" id="KAK4539752.1"/>
    </source>
</evidence>
<dbReference type="PANTHER" id="PTHR42085:SF1">
    <property type="entry name" value="F-BOX DOMAIN-CONTAINING PROTEIN"/>
    <property type="match status" value="1"/>
</dbReference>
<dbReference type="AlphaFoldDB" id="A0AAV9J4A8"/>
<gene>
    <name evidence="1" type="ORF">LTR36_010405</name>
</gene>
<accession>A0AAV9J4A8</accession>
<organism evidence="1 2">
    <name type="scientific">Oleoguttula mirabilis</name>
    <dbReference type="NCBI Taxonomy" id="1507867"/>
    <lineage>
        <taxon>Eukaryota</taxon>
        <taxon>Fungi</taxon>
        <taxon>Dikarya</taxon>
        <taxon>Ascomycota</taxon>
        <taxon>Pezizomycotina</taxon>
        <taxon>Dothideomycetes</taxon>
        <taxon>Dothideomycetidae</taxon>
        <taxon>Mycosphaerellales</taxon>
        <taxon>Teratosphaeriaceae</taxon>
        <taxon>Oleoguttula</taxon>
    </lineage>
</organism>
<dbReference type="Proteomes" id="UP001324427">
    <property type="component" value="Unassembled WGS sequence"/>
</dbReference>
<protein>
    <submittedName>
        <fullName evidence="1">Uncharacterized protein</fullName>
    </submittedName>
</protein>
<dbReference type="PANTHER" id="PTHR42085">
    <property type="entry name" value="F-BOX DOMAIN-CONTAINING PROTEIN"/>
    <property type="match status" value="1"/>
</dbReference>
<keyword evidence="2" id="KW-1185">Reference proteome</keyword>
<dbReference type="InterPro" id="IPR038883">
    <property type="entry name" value="AN11006-like"/>
</dbReference>
<evidence type="ECO:0000313" key="2">
    <source>
        <dbReference type="Proteomes" id="UP001324427"/>
    </source>
</evidence>
<comment type="caution">
    <text evidence="1">The sequence shown here is derived from an EMBL/GenBank/DDBJ whole genome shotgun (WGS) entry which is preliminary data.</text>
</comment>
<sequence>MKTPTKLDKTCHFLKIPPELRNMIYDLAFTSAADSEDYVYFTAAPPYKAIVYTCKQVYHEAKGLYRHAYRRFWTNSFFKIPVDFGKLSSRAIQHTLTNEEVAAIRNVAIDVAKVTNPAHVQWVNLLNHGV</sequence>
<reference evidence="1 2" key="1">
    <citation type="submission" date="2021-11" db="EMBL/GenBank/DDBJ databases">
        <title>Black yeast isolated from Biological Soil Crust.</title>
        <authorList>
            <person name="Kurbessoian T."/>
        </authorList>
    </citation>
    <scope>NUCLEOTIDE SEQUENCE [LARGE SCALE GENOMIC DNA]</scope>
    <source>
        <strain evidence="1 2">CCFEE 5522</strain>
    </source>
</reference>
<dbReference type="EMBL" id="JAVFHQ010000084">
    <property type="protein sequence ID" value="KAK4539752.1"/>
    <property type="molecule type" value="Genomic_DNA"/>
</dbReference>
<name>A0AAV9J4A8_9PEZI</name>
<proteinExistence type="predicted"/>